<comment type="caution">
    <text evidence="3">The sequence shown here is derived from an EMBL/GenBank/DDBJ whole genome shotgun (WGS) entry which is preliminary data.</text>
</comment>
<dbReference type="EMBL" id="CAJNOL010009875">
    <property type="protein sequence ID" value="CAF1646207.1"/>
    <property type="molecule type" value="Genomic_DNA"/>
</dbReference>
<dbReference type="Proteomes" id="UP000663854">
    <property type="component" value="Unassembled WGS sequence"/>
</dbReference>
<feature type="region of interest" description="Disordered" evidence="1">
    <location>
        <begin position="262"/>
        <end position="333"/>
    </location>
</feature>
<evidence type="ECO:0000313" key="4">
    <source>
        <dbReference type="Proteomes" id="UP000663870"/>
    </source>
</evidence>
<dbReference type="EMBL" id="CAJNOH010008191">
    <property type="protein sequence ID" value="CAF1474924.1"/>
    <property type="molecule type" value="Genomic_DNA"/>
</dbReference>
<dbReference type="AlphaFoldDB" id="A0A816ED32"/>
<protein>
    <submittedName>
        <fullName evidence="3">Uncharacterized protein</fullName>
    </submittedName>
</protein>
<sequence length="333" mass="38038">MSSIKPEEIYTNDLPDDIFSYNQDRFYDFIKHSYGNDIAELLIFQAIRNGSHLLITTSDDILSVLQQESDDLNKLKNLCCFQVGNNKYEIKLGIKLALNNLIQLLKIKQEQQKTKKRSSTQRSLSNSNTLTSITQTQTQNETNTSSSTSLTPSISDASSTRARFTPVQKKINEMDHILDIEERINTWWSTTNDDHLYLDEGTHYFLAINKSINDRYTCVLTCQCSIRFKLPFMPGGFFKLSSFYRHIKEKQCIKLSNKIHTTENNSTNKENPSNPSNNSSKLLNAKSKKNKTLSHTTSKRVRSTSREAPSNISNIVKKKNQLSSSNNRDTSPD</sequence>
<feature type="compositionally biased region" description="Low complexity" evidence="1">
    <location>
        <begin position="120"/>
        <end position="160"/>
    </location>
</feature>
<feature type="compositionally biased region" description="Basic residues" evidence="1">
    <location>
        <begin position="286"/>
        <end position="303"/>
    </location>
</feature>
<feature type="compositionally biased region" description="Polar residues" evidence="1">
    <location>
        <begin position="321"/>
        <end position="333"/>
    </location>
</feature>
<keyword evidence="4" id="KW-1185">Reference proteome</keyword>
<dbReference type="Proteomes" id="UP000663870">
    <property type="component" value="Unassembled WGS sequence"/>
</dbReference>
<feature type="compositionally biased region" description="Low complexity" evidence="1">
    <location>
        <begin position="262"/>
        <end position="285"/>
    </location>
</feature>
<reference evidence="3" key="1">
    <citation type="submission" date="2021-02" db="EMBL/GenBank/DDBJ databases">
        <authorList>
            <person name="Nowell W R."/>
        </authorList>
    </citation>
    <scope>NUCLEOTIDE SEQUENCE</scope>
</reference>
<name>A0A816ED32_9BILA</name>
<feature type="region of interest" description="Disordered" evidence="1">
    <location>
        <begin position="113"/>
        <end position="162"/>
    </location>
</feature>
<organism evidence="3 4">
    <name type="scientific">Rotaria sordida</name>
    <dbReference type="NCBI Taxonomy" id="392033"/>
    <lineage>
        <taxon>Eukaryota</taxon>
        <taxon>Metazoa</taxon>
        <taxon>Spiralia</taxon>
        <taxon>Gnathifera</taxon>
        <taxon>Rotifera</taxon>
        <taxon>Eurotatoria</taxon>
        <taxon>Bdelloidea</taxon>
        <taxon>Philodinida</taxon>
        <taxon>Philodinidae</taxon>
        <taxon>Rotaria</taxon>
    </lineage>
</organism>
<gene>
    <name evidence="3" type="ORF">JXQ802_LOCUS53921</name>
    <name evidence="2" type="ORF">PYM288_LOCUS37503</name>
</gene>
<evidence type="ECO:0000313" key="2">
    <source>
        <dbReference type="EMBL" id="CAF1474924.1"/>
    </source>
</evidence>
<proteinExistence type="predicted"/>
<accession>A0A816ED32</accession>
<evidence type="ECO:0000313" key="3">
    <source>
        <dbReference type="EMBL" id="CAF1646207.1"/>
    </source>
</evidence>
<evidence type="ECO:0000256" key="1">
    <source>
        <dbReference type="SAM" id="MobiDB-lite"/>
    </source>
</evidence>